<keyword evidence="1" id="KW-1133">Transmembrane helix</keyword>
<gene>
    <name evidence="3" type="ORF">TTHERM_00818320</name>
</gene>
<dbReference type="InParanoid" id="Q23HB3"/>
<feature type="transmembrane region" description="Helical" evidence="1">
    <location>
        <begin position="95"/>
        <end position="113"/>
    </location>
</feature>
<feature type="signal peptide" evidence="2">
    <location>
        <begin position="1"/>
        <end position="17"/>
    </location>
</feature>
<keyword evidence="2" id="KW-0732">Signal</keyword>
<protein>
    <submittedName>
        <fullName evidence="3">Transmembrane protein, putative</fullName>
    </submittedName>
</protein>
<evidence type="ECO:0000313" key="4">
    <source>
        <dbReference type="Proteomes" id="UP000009168"/>
    </source>
</evidence>
<evidence type="ECO:0000256" key="2">
    <source>
        <dbReference type="SAM" id="SignalP"/>
    </source>
</evidence>
<proteinExistence type="predicted"/>
<name>Q23HB3_TETTS</name>
<dbReference type="RefSeq" id="XP_001016140.1">
    <property type="nucleotide sequence ID" value="XM_001016140.1"/>
</dbReference>
<evidence type="ECO:0000256" key="1">
    <source>
        <dbReference type="SAM" id="Phobius"/>
    </source>
</evidence>
<keyword evidence="1" id="KW-0472">Membrane</keyword>
<dbReference type="EMBL" id="GG662700">
    <property type="protein sequence ID" value="EAR95895.1"/>
    <property type="molecule type" value="Genomic_DNA"/>
</dbReference>
<dbReference type="HOGENOM" id="CLU_144475_0_0_1"/>
<organism evidence="3 4">
    <name type="scientific">Tetrahymena thermophila (strain SB210)</name>
    <dbReference type="NCBI Taxonomy" id="312017"/>
    <lineage>
        <taxon>Eukaryota</taxon>
        <taxon>Sar</taxon>
        <taxon>Alveolata</taxon>
        <taxon>Ciliophora</taxon>
        <taxon>Intramacronucleata</taxon>
        <taxon>Oligohymenophorea</taxon>
        <taxon>Hymenostomatida</taxon>
        <taxon>Tetrahymenina</taxon>
        <taxon>Tetrahymenidae</taxon>
        <taxon>Tetrahymena</taxon>
    </lineage>
</organism>
<reference evidence="4" key="1">
    <citation type="journal article" date="2006" name="PLoS Biol.">
        <title>Macronuclear genome sequence of the ciliate Tetrahymena thermophila, a model eukaryote.</title>
        <authorList>
            <person name="Eisen J.A."/>
            <person name="Coyne R.S."/>
            <person name="Wu M."/>
            <person name="Wu D."/>
            <person name="Thiagarajan M."/>
            <person name="Wortman J.R."/>
            <person name="Badger J.H."/>
            <person name="Ren Q."/>
            <person name="Amedeo P."/>
            <person name="Jones K.M."/>
            <person name="Tallon L.J."/>
            <person name="Delcher A.L."/>
            <person name="Salzberg S.L."/>
            <person name="Silva J.C."/>
            <person name="Haas B.J."/>
            <person name="Majoros W.H."/>
            <person name="Farzad M."/>
            <person name="Carlton J.M."/>
            <person name="Smith R.K. Jr."/>
            <person name="Garg J."/>
            <person name="Pearlman R.E."/>
            <person name="Karrer K.M."/>
            <person name="Sun L."/>
            <person name="Manning G."/>
            <person name="Elde N.C."/>
            <person name="Turkewitz A.P."/>
            <person name="Asai D.J."/>
            <person name="Wilkes D.E."/>
            <person name="Wang Y."/>
            <person name="Cai H."/>
            <person name="Collins K."/>
            <person name="Stewart B.A."/>
            <person name="Lee S.R."/>
            <person name="Wilamowska K."/>
            <person name="Weinberg Z."/>
            <person name="Ruzzo W.L."/>
            <person name="Wloga D."/>
            <person name="Gaertig J."/>
            <person name="Frankel J."/>
            <person name="Tsao C.-C."/>
            <person name="Gorovsky M.A."/>
            <person name="Keeling P.J."/>
            <person name="Waller R.F."/>
            <person name="Patron N.J."/>
            <person name="Cherry J.M."/>
            <person name="Stover N.A."/>
            <person name="Krieger C.J."/>
            <person name="del Toro C."/>
            <person name="Ryder H.F."/>
            <person name="Williamson S.C."/>
            <person name="Barbeau R.A."/>
            <person name="Hamilton E.P."/>
            <person name="Orias E."/>
        </authorList>
    </citation>
    <scope>NUCLEOTIDE SEQUENCE [LARGE SCALE GENOMIC DNA]</scope>
    <source>
        <strain evidence="4">SB210</strain>
    </source>
</reference>
<dbReference type="GeneID" id="7825350"/>
<sequence length="114" mass="12555">MKFIVFLLFVALVAVNANNDLPKCVQDLKNQIEQGKVCKAGDTDCIASLKSFTDCVGSCAEKIKTQQEGIQCLQSECQTSNPSVQSFKNDMIKCANYSLITVFSVLFALIYIMV</sequence>
<dbReference type="AlphaFoldDB" id="Q23HB3"/>
<keyword evidence="1 3" id="KW-0812">Transmembrane</keyword>
<dbReference type="KEGG" id="tet:TTHERM_00818320"/>
<evidence type="ECO:0000313" key="3">
    <source>
        <dbReference type="EMBL" id="EAR95895.1"/>
    </source>
</evidence>
<dbReference type="Proteomes" id="UP000009168">
    <property type="component" value="Unassembled WGS sequence"/>
</dbReference>
<keyword evidence="4" id="KW-1185">Reference proteome</keyword>
<feature type="chain" id="PRO_5004201870" evidence="2">
    <location>
        <begin position="18"/>
        <end position="114"/>
    </location>
</feature>
<accession>Q23HB3</accession>